<dbReference type="Proteomes" id="UP001199106">
    <property type="component" value="Unassembled WGS sequence"/>
</dbReference>
<keyword evidence="5 10" id="KW-1133">Transmembrane helix</keyword>
<feature type="compositionally biased region" description="Polar residues" evidence="9">
    <location>
        <begin position="112"/>
        <end position="123"/>
    </location>
</feature>
<comment type="caution">
    <text evidence="11">The sequence shown here is derived from an EMBL/GenBank/DDBJ whole genome shotgun (WGS) entry which is preliminary data.</text>
</comment>
<reference evidence="11" key="1">
    <citation type="submission" date="2021-07" db="EMBL/GenBank/DDBJ databases">
        <title>Genome Resource of American Ginseng Black Spot Pathogen Alternaria panax.</title>
        <authorList>
            <person name="Qiu C."/>
            <person name="Wang W."/>
            <person name="Liu Z."/>
        </authorList>
    </citation>
    <scope>NUCLEOTIDE SEQUENCE</scope>
    <source>
        <strain evidence="11">BNCC115425</strain>
    </source>
</reference>
<feature type="transmembrane region" description="Helical" evidence="10">
    <location>
        <begin position="353"/>
        <end position="374"/>
    </location>
</feature>
<proteinExistence type="inferred from homology"/>
<evidence type="ECO:0000256" key="1">
    <source>
        <dbReference type="ARBA" id="ARBA00002598"/>
    </source>
</evidence>
<dbReference type="AlphaFoldDB" id="A0AAD4IBF9"/>
<keyword evidence="3" id="KW-1003">Cell membrane</keyword>
<feature type="compositionally biased region" description="Low complexity" evidence="9">
    <location>
        <begin position="26"/>
        <end position="36"/>
    </location>
</feature>
<comment type="similarity">
    <text evidence="7">Belongs to the fluoride channel Fluc/FEX (TC 1.A.43) family.</text>
</comment>
<evidence type="ECO:0000256" key="10">
    <source>
        <dbReference type="SAM" id="Phobius"/>
    </source>
</evidence>
<evidence type="ECO:0000256" key="9">
    <source>
        <dbReference type="SAM" id="MobiDB-lite"/>
    </source>
</evidence>
<evidence type="ECO:0000256" key="2">
    <source>
        <dbReference type="ARBA" id="ARBA00004651"/>
    </source>
</evidence>
<evidence type="ECO:0000313" key="12">
    <source>
        <dbReference type="Proteomes" id="UP001199106"/>
    </source>
</evidence>
<feature type="region of interest" description="Disordered" evidence="9">
    <location>
        <begin position="317"/>
        <end position="346"/>
    </location>
</feature>
<gene>
    <name evidence="11" type="ORF">G6011_09505</name>
</gene>
<accession>A0AAD4IBF9</accession>
<evidence type="ECO:0000256" key="4">
    <source>
        <dbReference type="ARBA" id="ARBA00022692"/>
    </source>
</evidence>
<dbReference type="InterPro" id="IPR003691">
    <property type="entry name" value="FluC"/>
</dbReference>
<evidence type="ECO:0000256" key="6">
    <source>
        <dbReference type="ARBA" id="ARBA00023136"/>
    </source>
</evidence>
<protein>
    <recommendedName>
        <fullName evidence="13">Fluoride export protein 1</fullName>
    </recommendedName>
</protein>
<comment type="catalytic activity">
    <reaction evidence="8">
        <text>fluoride(in) = fluoride(out)</text>
        <dbReference type="Rhea" id="RHEA:76159"/>
        <dbReference type="ChEBI" id="CHEBI:17051"/>
    </reaction>
    <physiologicalReaction direction="left-to-right" evidence="8">
        <dbReference type="Rhea" id="RHEA:76160"/>
    </physiologicalReaction>
</comment>
<dbReference type="PANTHER" id="PTHR28259:SF1">
    <property type="entry name" value="FLUORIDE EXPORT PROTEIN 1-RELATED"/>
    <property type="match status" value="1"/>
</dbReference>
<feature type="compositionally biased region" description="Basic and acidic residues" evidence="9">
    <location>
        <begin position="324"/>
        <end position="341"/>
    </location>
</feature>
<evidence type="ECO:0000313" key="11">
    <source>
        <dbReference type="EMBL" id="KAG9191417.1"/>
    </source>
</evidence>
<feature type="compositionally biased region" description="Low complexity" evidence="9">
    <location>
        <begin position="78"/>
        <end position="90"/>
    </location>
</feature>
<evidence type="ECO:0000256" key="5">
    <source>
        <dbReference type="ARBA" id="ARBA00022989"/>
    </source>
</evidence>
<feature type="transmembrane region" description="Helical" evidence="10">
    <location>
        <begin position="279"/>
        <end position="302"/>
    </location>
</feature>
<evidence type="ECO:0008006" key="13">
    <source>
        <dbReference type="Google" id="ProtNLM"/>
    </source>
</evidence>
<feature type="transmembrane region" description="Helical" evidence="10">
    <location>
        <begin position="558"/>
        <end position="578"/>
    </location>
</feature>
<sequence length="623" mass="68582">MAQPAIPVVDEEDTPSKRESHFNNQRSSLRSSTLSEESAHRPRPRSRTRSDLRRLHDFNLDLEKVASERADSEPGPDSPASTASPAPNVPYTSRQRDRSYSSVKRRDRRSGRLNSLSTVSSRAGSGEVKSGEDLLAPQSWLHLYNENAQSPTLPQPLRTPRTRAQSRHSNPEHGSRSASQTRQQQRSRRTSFPLGRAAVGSQLDITALPSMSPVQEDDNHHTHDPNYDPHAEYYLRTKRTPSAQKASRLATELYTVSYLIFFSIWGTLARVGLQALTFYPGAPVVFSELWANVAGTFIMGFLSEDRRIFAAEWGQHHHGHRNSRQGEKLPELTDYPADHTRDKPRHGKVKKTIPMYIGLATGFCGSFTSFSSFIRDIFLSLSNDLKSPMNHPYPNNVPTPSPTTTVPRNGGYSVMAILATVILTISTCYCALHIGAHVALAVDRVMPTLPFRFTRRVLDPAIVVVGWGVWFGAIVMVCLPPHSSWRSQVLFAVVFAPAGCLARYYISLLLNPINSSFPLGTFTVNVFGTAVLGMAYDLQHVSLASTGKVGGSVVGCSVLQGIMDGFCGSLTTVSTWIAEIDGLKRRAAYLYGLVSVSTGLGLLVIIMGSVCWTAGWQEILCVT</sequence>
<feature type="transmembrane region" description="Helical" evidence="10">
    <location>
        <begin position="518"/>
        <end position="538"/>
    </location>
</feature>
<feature type="transmembrane region" description="Helical" evidence="10">
    <location>
        <begin position="590"/>
        <end position="615"/>
    </location>
</feature>
<evidence type="ECO:0000256" key="7">
    <source>
        <dbReference type="ARBA" id="ARBA00035120"/>
    </source>
</evidence>
<dbReference type="PANTHER" id="PTHR28259">
    <property type="entry name" value="FLUORIDE EXPORT PROTEIN 1-RELATED"/>
    <property type="match status" value="1"/>
</dbReference>
<dbReference type="GO" id="GO:0005886">
    <property type="term" value="C:plasma membrane"/>
    <property type="evidence" value="ECO:0007669"/>
    <property type="project" value="UniProtKB-SubCell"/>
</dbReference>
<feature type="region of interest" description="Disordered" evidence="9">
    <location>
        <begin position="148"/>
        <end position="195"/>
    </location>
</feature>
<dbReference type="GO" id="GO:1903425">
    <property type="term" value="F:fluoride transmembrane transporter activity"/>
    <property type="evidence" value="ECO:0007669"/>
    <property type="project" value="TreeGrafter"/>
</dbReference>
<evidence type="ECO:0000256" key="3">
    <source>
        <dbReference type="ARBA" id="ARBA00022475"/>
    </source>
</evidence>
<feature type="transmembrane region" description="Helical" evidence="10">
    <location>
        <begin position="253"/>
        <end position="273"/>
    </location>
</feature>
<feature type="transmembrane region" description="Helical" evidence="10">
    <location>
        <begin position="489"/>
        <end position="506"/>
    </location>
</feature>
<keyword evidence="12" id="KW-1185">Reference proteome</keyword>
<comment type="subcellular location">
    <subcellularLocation>
        <location evidence="2">Cell membrane</location>
        <topology evidence="2">Multi-pass membrane protein</topology>
    </subcellularLocation>
</comment>
<dbReference type="Pfam" id="PF02537">
    <property type="entry name" value="CRCB"/>
    <property type="match status" value="2"/>
</dbReference>
<feature type="transmembrane region" description="Helical" evidence="10">
    <location>
        <begin position="412"/>
        <end position="436"/>
    </location>
</feature>
<feature type="region of interest" description="Disordered" evidence="9">
    <location>
        <begin position="1"/>
        <end position="131"/>
    </location>
</feature>
<keyword evidence="4 10" id="KW-0812">Transmembrane</keyword>
<comment type="function">
    <text evidence="1">Fluoride channel required for the rapid expulsion of cytoplasmic fluoride.</text>
</comment>
<feature type="transmembrane region" description="Helical" evidence="10">
    <location>
        <begin position="457"/>
        <end position="477"/>
    </location>
</feature>
<keyword evidence="6 10" id="KW-0472">Membrane</keyword>
<organism evidence="11 12">
    <name type="scientific">Alternaria panax</name>
    <dbReference type="NCBI Taxonomy" id="48097"/>
    <lineage>
        <taxon>Eukaryota</taxon>
        <taxon>Fungi</taxon>
        <taxon>Dikarya</taxon>
        <taxon>Ascomycota</taxon>
        <taxon>Pezizomycotina</taxon>
        <taxon>Dothideomycetes</taxon>
        <taxon>Pleosporomycetidae</taxon>
        <taxon>Pleosporales</taxon>
        <taxon>Pleosporineae</taxon>
        <taxon>Pleosporaceae</taxon>
        <taxon>Alternaria</taxon>
        <taxon>Alternaria sect. Panax</taxon>
    </lineage>
</organism>
<feature type="compositionally biased region" description="Basic and acidic residues" evidence="9">
    <location>
        <begin position="48"/>
        <end position="72"/>
    </location>
</feature>
<evidence type="ECO:0000256" key="8">
    <source>
        <dbReference type="ARBA" id="ARBA00035585"/>
    </source>
</evidence>
<name>A0AAD4IBF9_9PLEO</name>
<dbReference type="EMBL" id="JAANER010000004">
    <property type="protein sequence ID" value="KAG9191417.1"/>
    <property type="molecule type" value="Genomic_DNA"/>
</dbReference>